<organism evidence="1 2">
    <name type="scientific">Didymella exigua CBS 183.55</name>
    <dbReference type="NCBI Taxonomy" id="1150837"/>
    <lineage>
        <taxon>Eukaryota</taxon>
        <taxon>Fungi</taxon>
        <taxon>Dikarya</taxon>
        <taxon>Ascomycota</taxon>
        <taxon>Pezizomycotina</taxon>
        <taxon>Dothideomycetes</taxon>
        <taxon>Pleosporomycetidae</taxon>
        <taxon>Pleosporales</taxon>
        <taxon>Pleosporineae</taxon>
        <taxon>Didymellaceae</taxon>
        <taxon>Didymella</taxon>
    </lineage>
</organism>
<evidence type="ECO:0000313" key="1">
    <source>
        <dbReference type="EMBL" id="KAF1925564.1"/>
    </source>
</evidence>
<reference evidence="1" key="1">
    <citation type="journal article" date="2020" name="Stud. Mycol.">
        <title>101 Dothideomycetes genomes: a test case for predicting lifestyles and emergence of pathogens.</title>
        <authorList>
            <person name="Haridas S."/>
            <person name="Albert R."/>
            <person name="Binder M."/>
            <person name="Bloem J."/>
            <person name="Labutti K."/>
            <person name="Salamov A."/>
            <person name="Andreopoulos B."/>
            <person name="Baker S."/>
            <person name="Barry K."/>
            <person name="Bills G."/>
            <person name="Bluhm B."/>
            <person name="Cannon C."/>
            <person name="Castanera R."/>
            <person name="Culley D."/>
            <person name="Daum C."/>
            <person name="Ezra D."/>
            <person name="Gonzalez J."/>
            <person name="Henrissat B."/>
            <person name="Kuo A."/>
            <person name="Liang C."/>
            <person name="Lipzen A."/>
            <person name="Lutzoni F."/>
            <person name="Magnuson J."/>
            <person name="Mondo S."/>
            <person name="Nolan M."/>
            <person name="Ohm R."/>
            <person name="Pangilinan J."/>
            <person name="Park H.-J."/>
            <person name="Ramirez L."/>
            <person name="Alfaro M."/>
            <person name="Sun H."/>
            <person name="Tritt A."/>
            <person name="Yoshinaga Y."/>
            <person name="Zwiers L.-H."/>
            <person name="Turgeon B."/>
            <person name="Goodwin S."/>
            <person name="Spatafora J."/>
            <person name="Crous P."/>
            <person name="Grigoriev I."/>
        </authorList>
    </citation>
    <scope>NUCLEOTIDE SEQUENCE</scope>
    <source>
        <strain evidence="1">CBS 183.55</strain>
    </source>
</reference>
<protein>
    <submittedName>
        <fullName evidence="1">Uncharacterized protein</fullName>
    </submittedName>
</protein>
<dbReference type="EMBL" id="ML978983">
    <property type="protein sequence ID" value="KAF1925564.1"/>
    <property type="molecule type" value="Genomic_DNA"/>
</dbReference>
<dbReference type="Proteomes" id="UP000800082">
    <property type="component" value="Unassembled WGS sequence"/>
</dbReference>
<evidence type="ECO:0000313" key="2">
    <source>
        <dbReference type="Proteomes" id="UP000800082"/>
    </source>
</evidence>
<dbReference type="GeneID" id="54355887"/>
<accession>A0A6A5REN6</accession>
<dbReference type="RefSeq" id="XP_033445816.1">
    <property type="nucleotide sequence ID" value="XM_033598220.1"/>
</dbReference>
<sequence length="304" mass="33203">MQRMADKDIGCSYKAGSEAEYRLARSAILCCEGNLIHLRCKARSGCSQAASQTMLRRCYDGIDVGAQNRNIEAEGSKGVQRGPVWYCVRQKISCEQRLCPSILLSRTLPSVMRRSRMLAASGSLVCLHSGRSPLALPSAAQHILAPLLQAHRPVRTLSALRAPLHTRPSACPASARSGREAQWHSSSAGELATFSGTSGYETHVQSGPIRPLRDHMVRHHLVESETRRPSNRVPEQSCGFGTLASFCAPVASSRETCVRALAPGQDPRPPVEDLHRGNWQLRSGLMQQILSARSVPGTTRVDRH</sequence>
<proteinExistence type="predicted"/>
<dbReference type="AlphaFoldDB" id="A0A6A5REN6"/>
<keyword evidence="2" id="KW-1185">Reference proteome</keyword>
<name>A0A6A5REN6_9PLEO</name>
<gene>
    <name evidence="1" type="ORF">M421DRAFT_94643</name>
</gene>